<evidence type="ECO:0000256" key="2">
    <source>
        <dbReference type="ARBA" id="ARBA00022692"/>
    </source>
</evidence>
<dbReference type="InterPro" id="IPR004089">
    <property type="entry name" value="MCPsignal_dom"/>
</dbReference>
<dbReference type="InterPro" id="IPR033462">
    <property type="entry name" value="Cache_3-Cache_2"/>
</dbReference>
<dbReference type="FunFam" id="1.10.287.950:FF:000001">
    <property type="entry name" value="Methyl-accepting chemotaxis sensory transducer"/>
    <property type="match status" value="1"/>
</dbReference>
<keyword evidence="5 7" id="KW-0807">Transducer</keyword>
<evidence type="ECO:0000259" key="9">
    <source>
        <dbReference type="PROSITE" id="PS50111"/>
    </source>
</evidence>
<organism evidence="11 12">
    <name type="scientific">Marinomonas hwangdonensis</name>
    <dbReference type="NCBI Taxonomy" id="1053647"/>
    <lineage>
        <taxon>Bacteria</taxon>
        <taxon>Pseudomonadati</taxon>
        <taxon>Pseudomonadota</taxon>
        <taxon>Gammaproteobacteria</taxon>
        <taxon>Oceanospirillales</taxon>
        <taxon>Oceanospirillaceae</taxon>
        <taxon>Marinomonas</taxon>
    </lineage>
</organism>
<accession>A0A3M8Q331</accession>
<dbReference type="Gene3D" id="3.30.450.20">
    <property type="entry name" value="PAS domain"/>
    <property type="match status" value="1"/>
</dbReference>
<evidence type="ECO:0000313" key="11">
    <source>
        <dbReference type="EMBL" id="RNF50476.1"/>
    </source>
</evidence>
<evidence type="ECO:0000256" key="8">
    <source>
        <dbReference type="SAM" id="Phobius"/>
    </source>
</evidence>
<dbReference type="RefSeq" id="WP_123095762.1">
    <property type="nucleotide sequence ID" value="NZ_RIZG01000005.1"/>
</dbReference>
<name>A0A3M8Q331_9GAMM</name>
<dbReference type="InterPro" id="IPR003660">
    <property type="entry name" value="HAMP_dom"/>
</dbReference>
<dbReference type="SUPFAM" id="SSF58104">
    <property type="entry name" value="Methyl-accepting chemotaxis protein (MCP) signaling domain"/>
    <property type="match status" value="1"/>
</dbReference>
<proteinExistence type="inferred from homology"/>
<dbReference type="PROSITE" id="PS50111">
    <property type="entry name" value="CHEMOTAXIS_TRANSDUC_2"/>
    <property type="match status" value="1"/>
</dbReference>
<dbReference type="Pfam" id="PF17201">
    <property type="entry name" value="Cache_3-Cache_2"/>
    <property type="match status" value="1"/>
</dbReference>
<evidence type="ECO:0000256" key="5">
    <source>
        <dbReference type="ARBA" id="ARBA00023224"/>
    </source>
</evidence>
<gene>
    <name evidence="11" type="ORF">EBI00_09875</name>
</gene>
<sequence length="655" mass="71834">MMTTIRNMRLPNQVSLGALVLISVIFVLLFLAISNLLNNKINGIVTHHQKNEVALVAHELETAYDLTKHNLERTSDLINITLSPLIRRQNQTIMMNDRPIEANATILQTLKNRSQSEILLAERNNNQYSVMSSSSNLNVSRFSTPATFGTFGKLTINQKSYLTNITPLDSDKSVYIVNLIPLDRVINGMAQHLKTLSFGRQGYVFVADTGVSEGNMLIHPSTSVTGKNLFTLFPSVKNEFQKMFQNDNGVIYYKVQIQGQDADEQESKAIFQKVEGWDWVVAIKTYTAEYQADINAILYITAAVAAAGAILLALSLWWFIRRALRPLINISQGLKAIGQGDLTFRFQRQAPSTSNNELHHLQIAAQIMRKDLLVLIKQVSESSRELLASSKQINDVNQHLNDSATKSTQACTEVASAIEQVSASTQEVANSSIEVSSESNSVNNVTEQGFAAVQQVERTVGNLSSSFEHAAQTIAEVESSTTNIGAVVSVINSIAEQTNLLALNAAIEAARAGEQGRGFAVVADEVRVLAQRTQQSTEEIQTVVLRLQEGSRSAVSTMQNGRDQVALSVKQTTDAAELLSQIRQSMGVVAKGIESVAAATEEQSVAAIQIKGNTGHLFESAQATLDEVRNSQTHSNRIGELARQLREHLTKFKID</sequence>
<dbReference type="AlphaFoldDB" id="A0A3M8Q331"/>
<dbReference type="Gene3D" id="1.10.287.950">
    <property type="entry name" value="Methyl-accepting chemotaxis protein"/>
    <property type="match status" value="1"/>
</dbReference>
<dbReference type="PANTHER" id="PTHR32089">
    <property type="entry name" value="METHYL-ACCEPTING CHEMOTAXIS PROTEIN MCPB"/>
    <property type="match status" value="1"/>
</dbReference>
<protein>
    <submittedName>
        <fullName evidence="11">Methyl-accepting chemotaxis protein</fullName>
    </submittedName>
</protein>
<dbReference type="OrthoDB" id="9781845at2"/>
<keyword evidence="2 8" id="KW-0812">Transmembrane</keyword>
<evidence type="ECO:0000256" key="1">
    <source>
        <dbReference type="ARBA" id="ARBA00004141"/>
    </source>
</evidence>
<feature type="domain" description="Methyl-accepting transducer" evidence="9">
    <location>
        <begin position="382"/>
        <end position="618"/>
    </location>
</feature>
<keyword evidence="4 8" id="KW-0472">Membrane</keyword>
<dbReference type="SMART" id="SM00283">
    <property type="entry name" value="MA"/>
    <property type="match status" value="1"/>
</dbReference>
<feature type="domain" description="HAMP" evidence="10">
    <location>
        <begin position="321"/>
        <end position="377"/>
    </location>
</feature>
<dbReference type="EMBL" id="RIZG01000005">
    <property type="protein sequence ID" value="RNF50476.1"/>
    <property type="molecule type" value="Genomic_DNA"/>
</dbReference>
<evidence type="ECO:0000256" key="4">
    <source>
        <dbReference type="ARBA" id="ARBA00023136"/>
    </source>
</evidence>
<evidence type="ECO:0000256" key="7">
    <source>
        <dbReference type="PROSITE-ProRule" id="PRU00284"/>
    </source>
</evidence>
<dbReference type="CDD" id="cd12912">
    <property type="entry name" value="PDC2_MCP_like"/>
    <property type="match status" value="1"/>
</dbReference>
<keyword evidence="3 8" id="KW-1133">Transmembrane helix</keyword>
<dbReference type="GO" id="GO:0006935">
    <property type="term" value="P:chemotaxis"/>
    <property type="evidence" value="ECO:0007669"/>
    <property type="project" value="UniProtKB-ARBA"/>
</dbReference>
<keyword evidence="12" id="KW-1185">Reference proteome</keyword>
<evidence type="ECO:0000256" key="6">
    <source>
        <dbReference type="ARBA" id="ARBA00029447"/>
    </source>
</evidence>
<dbReference type="Proteomes" id="UP000280507">
    <property type="component" value="Unassembled WGS sequence"/>
</dbReference>
<dbReference type="CDD" id="cd11386">
    <property type="entry name" value="MCP_signal"/>
    <property type="match status" value="1"/>
</dbReference>
<evidence type="ECO:0000256" key="3">
    <source>
        <dbReference type="ARBA" id="ARBA00022989"/>
    </source>
</evidence>
<dbReference type="PANTHER" id="PTHR32089:SF119">
    <property type="entry name" value="METHYL-ACCEPTING CHEMOTAXIS PROTEIN CTPL"/>
    <property type="match status" value="1"/>
</dbReference>
<evidence type="ECO:0000313" key="12">
    <source>
        <dbReference type="Proteomes" id="UP000280507"/>
    </source>
</evidence>
<reference evidence="11 12" key="1">
    <citation type="journal article" date="2012" name="Int. J. Syst. Evol. Microbiol.">
        <title>Marinomonas hwangdonensis sp. nov., isolated from seawater.</title>
        <authorList>
            <person name="Jung Y.T."/>
            <person name="Oh T.K."/>
            <person name="Yoon J.H."/>
        </authorList>
    </citation>
    <scope>NUCLEOTIDE SEQUENCE [LARGE SCALE GENOMIC DNA]</scope>
    <source>
        <strain evidence="11 12">HDW-15</strain>
    </source>
</reference>
<evidence type="ECO:0000259" key="10">
    <source>
        <dbReference type="PROSITE" id="PS50885"/>
    </source>
</evidence>
<comment type="caution">
    <text evidence="11">The sequence shown here is derived from an EMBL/GenBank/DDBJ whole genome shotgun (WGS) entry which is preliminary data.</text>
</comment>
<dbReference type="Pfam" id="PF00015">
    <property type="entry name" value="MCPsignal"/>
    <property type="match status" value="1"/>
</dbReference>
<feature type="transmembrane region" description="Helical" evidence="8">
    <location>
        <begin position="296"/>
        <end position="320"/>
    </location>
</feature>
<comment type="similarity">
    <text evidence="6">Belongs to the methyl-accepting chemotaxis (MCP) protein family.</text>
</comment>
<dbReference type="GO" id="GO:0016020">
    <property type="term" value="C:membrane"/>
    <property type="evidence" value="ECO:0007669"/>
    <property type="project" value="UniProtKB-SubCell"/>
</dbReference>
<dbReference type="GO" id="GO:0007165">
    <property type="term" value="P:signal transduction"/>
    <property type="evidence" value="ECO:0007669"/>
    <property type="project" value="UniProtKB-KW"/>
</dbReference>
<comment type="subcellular location">
    <subcellularLocation>
        <location evidence="1">Membrane</location>
        <topology evidence="1">Multi-pass membrane protein</topology>
    </subcellularLocation>
</comment>
<dbReference type="PROSITE" id="PS50885">
    <property type="entry name" value="HAMP"/>
    <property type="match status" value="1"/>
</dbReference>